<dbReference type="Proteomes" id="UP000886998">
    <property type="component" value="Unassembled WGS sequence"/>
</dbReference>
<dbReference type="InterPro" id="IPR003034">
    <property type="entry name" value="SAP_dom"/>
</dbReference>
<dbReference type="PANTHER" id="PTHR34072">
    <property type="entry name" value="ENZYMATIC POLYPROTEIN-RELATED"/>
    <property type="match status" value="1"/>
</dbReference>
<dbReference type="PROSITE" id="PS50800">
    <property type="entry name" value="SAP"/>
    <property type="match status" value="1"/>
</dbReference>
<dbReference type="InterPro" id="IPR036361">
    <property type="entry name" value="SAP_dom_sf"/>
</dbReference>
<accession>A0A8X6IA76</accession>
<gene>
    <name evidence="2" type="primary">AVEN_58119_1</name>
    <name evidence="2" type="ORF">TNIN_78281</name>
</gene>
<dbReference type="EMBL" id="BMAV01025005">
    <property type="protein sequence ID" value="GFS37672.1"/>
    <property type="molecule type" value="Genomic_DNA"/>
</dbReference>
<feature type="domain" description="SAP" evidence="1">
    <location>
        <begin position="21"/>
        <end position="55"/>
    </location>
</feature>
<organism evidence="2 3">
    <name type="scientific">Trichonephila inaurata madagascariensis</name>
    <dbReference type="NCBI Taxonomy" id="2747483"/>
    <lineage>
        <taxon>Eukaryota</taxon>
        <taxon>Metazoa</taxon>
        <taxon>Ecdysozoa</taxon>
        <taxon>Arthropoda</taxon>
        <taxon>Chelicerata</taxon>
        <taxon>Arachnida</taxon>
        <taxon>Araneae</taxon>
        <taxon>Araneomorphae</taxon>
        <taxon>Entelegynae</taxon>
        <taxon>Araneoidea</taxon>
        <taxon>Nephilidae</taxon>
        <taxon>Trichonephila</taxon>
        <taxon>Trichonephila inaurata</taxon>
    </lineage>
</organism>
<proteinExistence type="predicted"/>
<evidence type="ECO:0000313" key="3">
    <source>
        <dbReference type="Proteomes" id="UP000886998"/>
    </source>
</evidence>
<dbReference type="InterPro" id="IPR041577">
    <property type="entry name" value="RT_RNaseH_2"/>
</dbReference>
<dbReference type="OrthoDB" id="7288680at2759"/>
<evidence type="ECO:0000313" key="2">
    <source>
        <dbReference type="EMBL" id="GFS37672.1"/>
    </source>
</evidence>
<keyword evidence="3" id="KW-1185">Reference proteome</keyword>
<reference evidence="2" key="1">
    <citation type="submission" date="2020-08" db="EMBL/GenBank/DDBJ databases">
        <title>Multicomponent nature underlies the extraordinary mechanical properties of spider dragline silk.</title>
        <authorList>
            <person name="Kono N."/>
            <person name="Nakamura H."/>
            <person name="Mori M."/>
            <person name="Yoshida Y."/>
            <person name="Ohtoshi R."/>
            <person name="Malay A.D."/>
            <person name="Moran D.A.P."/>
            <person name="Tomita M."/>
            <person name="Numata K."/>
            <person name="Arakawa K."/>
        </authorList>
    </citation>
    <scope>NUCLEOTIDE SEQUENCE</scope>
</reference>
<dbReference type="Pfam" id="PF02037">
    <property type="entry name" value="SAP"/>
    <property type="match status" value="1"/>
</dbReference>
<dbReference type="SMART" id="SM00513">
    <property type="entry name" value="SAP"/>
    <property type="match status" value="1"/>
</dbReference>
<evidence type="ECO:0000259" key="1">
    <source>
        <dbReference type="PROSITE" id="PS50800"/>
    </source>
</evidence>
<name>A0A8X6IA76_9ARAC</name>
<protein>
    <submittedName>
        <fullName evidence="2">RT_RNaseH_2 domain-containing protein</fullName>
    </submittedName>
</protein>
<comment type="caution">
    <text evidence="2">The sequence shown here is derived from an EMBL/GenBank/DDBJ whole genome shotgun (WGS) entry which is preliminary data.</text>
</comment>
<dbReference type="SUPFAM" id="SSF68906">
    <property type="entry name" value="SAP domain"/>
    <property type="match status" value="1"/>
</dbReference>
<dbReference type="SUPFAM" id="SSF56672">
    <property type="entry name" value="DNA/RNA polymerases"/>
    <property type="match status" value="1"/>
</dbReference>
<dbReference type="Pfam" id="PF17919">
    <property type="entry name" value="RT_RNaseH_2"/>
    <property type="match status" value="1"/>
</dbReference>
<dbReference type="InterPro" id="IPR043502">
    <property type="entry name" value="DNA/RNA_pol_sf"/>
</dbReference>
<sequence>TVNKKGQQALISLISLESYPLQTLTIVQLKKELRFRNLSLTGIKKDLILRIVEDNNKRISDGTLDELNILRMQSLNDDEDTVSDNSQLLTEIEYLRKQVELLSNSSKQSPLPMPPPSQVDPNIAAILSTIMETQKQILERQDDNIGLCSYVEFKIELQRERPIRCRPYRLLEPDRQFLKTQIQKWFKQGISRHSTHHDQQRTFESLKIAITTAPIISYFKQGLPTFVETDASYSGLDAVLSQEQNGKRHVMEYASRSFKDNETRYRRNELECTATHWART</sequence>
<dbReference type="Gene3D" id="1.10.720.30">
    <property type="entry name" value="SAP domain"/>
    <property type="match status" value="1"/>
</dbReference>
<dbReference type="AlphaFoldDB" id="A0A8X6IA76"/>
<feature type="non-terminal residue" evidence="2">
    <location>
        <position position="1"/>
    </location>
</feature>
<dbReference type="GO" id="GO:0071897">
    <property type="term" value="P:DNA biosynthetic process"/>
    <property type="evidence" value="ECO:0007669"/>
    <property type="project" value="UniProtKB-ARBA"/>
</dbReference>